<name>A0A068VPB9_PROFF</name>
<dbReference type="GeneID" id="61222493"/>
<organism evidence="2">
    <name type="scientific">Propionibacterium freudenreichii subsp. freudenreichii</name>
    <dbReference type="NCBI Taxonomy" id="66712"/>
    <lineage>
        <taxon>Bacteria</taxon>
        <taxon>Bacillati</taxon>
        <taxon>Actinomycetota</taxon>
        <taxon>Actinomycetes</taxon>
        <taxon>Propionibacteriales</taxon>
        <taxon>Propionibacteriaceae</taxon>
        <taxon>Propionibacterium</taxon>
    </lineage>
</organism>
<evidence type="ECO:0000313" key="2">
    <source>
        <dbReference type="EMBL" id="CEP27104.1"/>
    </source>
</evidence>
<sequence length="82" mass="8649">MTDTADPRPGGGRGQHDKGSADARGRSGRSKDARPKELGRDGITPLVDADRALRVREIGHPTAAMRSAARSTAARSITGRRS</sequence>
<feature type="region of interest" description="Disordered" evidence="1">
    <location>
        <begin position="1"/>
        <end position="82"/>
    </location>
</feature>
<dbReference type="RefSeq" id="WP_013160728.1">
    <property type="nucleotide sequence ID" value="NZ_CP010341.1"/>
</dbReference>
<feature type="compositionally biased region" description="Basic and acidic residues" evidence="1">
    <location>
        <begin position="14"/>
        <end position="40"/>
    </location>
</feature>
<feature type="compositionally biased region" description="Basic and acidic residues" evidence="1">
    <location>
        <begin position="48"/>
        <end position="59"/>
    </location>
</feature>
<gene>
    <name evidence="2" type="ORF">PFCIRM138_11910</name>
</gene>
<dbReference type="EMBL" id="LM676427">
    <property type="protein sequence ID" value="CEP27104.1"/>
    <property type="molecule type" value="Genomic_DNA"/>
</dbReference>
<evidence type="ECO:0000256" key="1">
    <source>
        <dbReference type="SAM" id="MobiDB-lite"/>
    </source>
</evidence>
<proteinExistence type="predicted"/>
<reference evidence="2" key="1">
    <citation type="submission" date="2014-08" db="EMBL/GenBank/DDBJ databases">
        <authorList>
            <person name="Falentin Helene"/>
        </authorList>
    </citation>
    <scope>NUCLEOTIDE SEQUENCE</scope>
</reference>
<accession>A0A068VPB9</accession>
<dbReference type="AlphaFoldDB" id="A0A068VPB9"/>
<protein>
    <submittedName>
        <fullName evidence="2">Uncharacterized protein</fullName>
    </submittedName>
</protein>
<feature type="compositionally biased region" description="Low complexity" evidence="1">
    <location>
        <begin position="62"/>
        <end position="82"/>
    </location>
</feature>